<keyword evidence="2" id="KW-0812">Transmembrane</keyword>
<organism evidence="3 4">
    <name type="scientific">Rhizoctonia solani</name>
    <dbReference type="NCBI Taxonomy" id="456999"/>
    <lineage>
        <taxon>Eukaryota</taxon>
        <taxon>Fungi</taxon>
        <taxon>Dikarya</taxon>
        <taxon>Basidiomycota</taxon>
        <taxon>Agaricomycotina</taxon>
        <taxon>Agaricomycetes</taxon>
        <taxon>Cantharellales</taxon>
        <taxon>Ceratobasidiaceae</taxon>
        <taxon>Rhizoctonia</taxon>
    </lineage>
</organism>
<feature type="transmembrane region" description="Helical" evidence="2">
    <location>
        <begin position="71"/>
        <end position="94"/>
    </location>
</feature>
<reference evidence="3" key="1">
    <citation type="submission" date="2021-01" db="EMBL/GenBank/DDBJ databases">
        <authorList>
            <person name="Kaushik A."/>
        </authorList>
    </citation>
    <scope>NUCLEOTIDE SEQUENCE</scope>
    <source>
        <strain evidence="3">AG1-1C</strain>
    </source>
</reference>
<evidence type="ECO:0000256" key="1">
    <source>
        <dbReference type="SAM" id="MobiDB-lite"/>
    </source>
</evidence>
<feature type="region of interest" description="Disordered" evidence="1">
    <location>
        <begin position="142"/>
        <end position="177"/>
    </location>
</feature>
<evidence type="ECO:0000313" key="3">
    <source>
        <dbReference type="EMBL" id="CAE6394442.1"/>
    </source>
</evidence>
<sequence length="177" mass="19435">MVALICAVMVGAYLTHSLYLPPGEAIPEVETSSPTAGVWSFGSLAFDLITTLSTMVYLFRVRKDLTANHGILMVVWQVLWCSAVPPLALAAIVIVDGYMIPGSSRVAGVIASGMMGKIFVLSLMINIVGQGHIRRQFERRWTTPSPPTEMRFQKRTNQTHQPDWPSVHVTASARPNN</sequence>
<evidence type="ECO:0000256" key="2">
    <source>
        <dbReference type="SAM" id="Phobius"/>
    </source>
</evidence>
<feature type="transmembrane region" description="Helical" evidence="2">
    <location>
        <begin position="41"/>
        <end position="59"/>
    </location>
</feature>
<evidence type="ECO:0000313" key="4">
    <source>
        <dbReference type="Proteomes" id="UP000663846"/>
    </source>
</evidence>
<accession>A0A8H2WMV7</accession>
<dbReference type="Proteomes" id="UP000663846">
    <property type="component" value="Unassembled WGS sequence"/>
</dbReference>
<name>A0A8H2WMV7_9AGAM</name>
<protein>
    <submittedName>
        <fullName evidence="3">Uncharacterized protein</fullName>
    </submittedName>
</protein>
<keyword evidence="2" id="KW-0472">Membrane</keyword>
<comment type="caution">
    <text evidence="3">The sequence shown here is derived from an EMBL/GenBank/DDBJ whole genome shotgun (WGS) entry which is preliminary data.</text>
</comment>
<feature type="transmembrane region" description="Helical" evidence="2">
    <location>
        <begin position="106"/>
        <end position="129"/>
    </location>
</feature>
<dbReference type="EMBL" id="CAJMWS010000297">
    <property type="protein sequence ID" value="CAE6394442.1"/>
    <property type="molecule type" value="Genomic_DNA"/>
</dbReference>
<proteinExistence type="predicted"/>
<gene>
    <name evidence="3" type="ORF">RDB_LOCUS47416</name>
</gene>
<keyword evidence="2" id="KW-1133">Transmembrane helix</keyword>
<dbReference type="AlphaFoldDB" id="A0A8H2WMV7"/>